<dbReference type="OrthoDB" id="9151668at2"/>
<dbReference type="InterPro" id="IPR012902">
    <property type="entry name" value="N_methyl_site"/>
</dbReference>
<sequence>MTRRAQAGFTLIEVLVAISLMAVVAIISWRGLENVSALQRRLAGDADEVENVTRMLGQMERDLAMRAPDALLDTGTATATGARLPQSLRITIKETPDASATLEIIRADAADPAGWQRVVWFLDGTVLRRAAGAAARLYPLPAAGGGAAILGGVTRFAIRAWVPGQGWISTPFPATGTPFTGLELSAERRSGERVERYRRVVVLE</sequence>
<evidence type="ECO:0000313" key="7">
    <source>
        <dbReference type="EMBL" id="RZS85475.1"/>
    </source>
</evidence>
<keyword evidence="3 6" id="KW-0812">Transmembrane</keyword>
<comment type="subcellular location">
    <subcellularLocation>
        <location evidence="1">Membrane</location>
        <topology evidence="1">Single-pass membrane protein</topology>
    </subcellularLocation>
</comment>
<evidence type="ECO:0000256" key="1">
    <source>
        <dbReference type="ARBA" id="ARBA00004167"/>
    </source>
</evidence>
<evidence type="ECO:0000256" key="3">
    <source>
        <dbReference type="ARBA" id="ARBA00022692"/>
    </source>
</evidence>
<dbReference type="PANTHER" id="PTHR39583">
    <property type="entry name" value="TYPE II SECRETION SYSTEM PROTEIN J-RELATED"/>
    <property type="match status" value="1"/>
</dbReference>
<accession>A0A4Q7NK65</accession>
<keyword evidence="5 6" id="KW-0472">Membrane</keyword>
<dbReference type="NCBIfam" id="TIGR02532">
    <property type="entry name" value="IV_pilin_GFxxxE"/>
    <property type="match status" value="1"/>
</dbReference>
<protein>
    <submittedName>
        <fullName evidence="7">Type II secretion system protein J (GspJ)</fullName>
    </submittedName>
</protein>
<keyword evidence="4 6" id="KW-1133">Transmembrane helix</keyword>
<dbReference type="Pfam" id="PF07963">
    <property type="entry name" value="N_methyl"/>
    <property type="match status" value="1"/>
</dbReference>
<evidence type="ECO:0000313" key="8">
    <source>
        <dbReference type="Proteomes" id="UP000292445"/>
    </source>
</evidence>
<evidence type="ECO:0000256" key="6">
    <source>
        <dbReference type="SAM" id="Phobius"/>
    </source>
</evidence>
<gene>
    <name evidence="7" type="ORF">EV675_1500</name>
</gene>
<dbReference type="PROSITE" id="PS00409">
    <property type="entry name" value="PROKAR_NTER_METHYL"/>
    <property type="match status" value="1"/>
</dbReference>
<keyword evidence="8" id="KW-1185">Reference proteome</keyword>
<organism evidence="7 8">
    <name type="scientific">Pigmentiphaga kullae</name>
    <dbReference type="NCBI Taxonomy" id="151784"/>
    <lineage>
        <taxon>Bacteria</taxon>
        <taxon>Pseudomonadati</taxon>
        <taxon>Pseudomonadota</taxon>
        <taxon>Betaproteobacteria</taxon>
        <taxon>Burkholderiales</taxon>
        <taxon>Alcaligenaceae</taxon>
        <taxon>Pigmentiphaga</taxon>
    </lineage>
</organism>
<feature type="transmembrane region" description="Helical" evidence="6">
    <location>
        <begin position="7"/>
        <end position="29"/>
    </location>
</feature>
<dbReference type="InterPro" id="IPR051621">
    <property type="entry name" value="T2SS_protein_J"/>
</dbReference>
<comment type="caution">
    <text evidence="7">The sequence shown here is derived from an EMBL/GenBank/DDBJ whole genome shotgun (WGS) entry which is preliminary data.</text>
</comment>
<dbReference type="GO" id="GO:0016020">
    <property type="term" value="C:membrane"/>
    <property type="evidence" value="ECO:0007669"/>
    <property type="project" value="UniProtKB-SubCell"/>
</dbReference>
<dbReference type="EMBL" id="SGXC01000001">
    <property type="protein sequence ID" value="RZS85475.1"/>
    <property type="molecule type" value="Genomic_DNA"/>
</dbReference>
<evidence type="ECO:0000256" key="5">
    <source>
        <dbReference type="ARBA" id="ARBA00023136"/>
    </source>
</evidence>
<dbReference type="PANTHER" id="PTHR39583:SF2">
    <property type="entry name" value="TYPE II SECRETION SYSTEM PROTEIN J"/>
    <property type="match status" value="1"/>
</dbReference>
<evidence type="ECO:0000256" key="2">
    <source>
        <dbReference type="ARBA" id="ARBA00022481"/>
    </source>
</evidence>
<keyword evidence="2" id="KW-0488">Methylation</keyword>
<reference evidence="7 8" key="1">
    <citation type="submission" date="2019-02" db="EMBL/GenBank/DDBJ databases">
        <title>Genomic Encyclopedia of Type Strains, Phase IV (KMG-IV): sequencing the most valuable type-strain genomes for metagenomic binning, comparative biology and taxonomic classification.</title>
        <authorList>
            <person name="Goeker M."/>
        </authorList>
    </citation>
    <scope>NUCLEOTIDE SEQUENCE [LARGE SCALE GENOMIC DNA]</scope>
    <source>
        <strain evidence="7 8">K24</strain>
    </source>
</reference>
<proteinExistence type="predicted"/>
<dbReference type="RefSeq" id="WP_130356688.1">
    <property type="nucleotide sequence ID" value="NZ_SGXC01000001.1"/>
</dbReference>
<dbReference type="AlphaFoldDB" id="A0A4Q7NK65"/>
<dbReference type="GO" id="GO:0015628">
    <property type="term" value="P:protein secretion by the type II secretion system"/>
    <property type="evidence" value="ECO:0007669"/>
    <property type="project" value="TreeGrafter"/>
</dbReference>
<dbReference type="Proteomes" id="UP000292445">
    <property type="component" value="Unassembled WGS sequence"/>
</dbReference>
<evidence type="ECO:0000256" key="4">
    <source>
        <dbReference type="ARBA" id="ARBA00022989"/>
    </source>
</evidence>
<name>A0A4Q7NK65_9BURK</name>